<gene>
    <name evidence="2" type="ORF">CVLEPA_LOCUS553</name>
</gene>
<organism evidence="2 3">
    <name type="scientific">Clavelina lepadiformis</name>
    <name type="common">Light-bulb sea squirt</name>
    <name type="synonym">Ascidia lepadiformis</name>
    <dbReference type="NCBI Taxonomy" id="159417"/>
    <lineage>
        <taxon>Eukaryota</taxon>
        <taxon>Metazoa</taxon>
        <taxon>Chordata</taxon>
        <taxon>Tunicata</taxon>
        <taxon>Ascidiacea</taxon>
        <taxon>Aplousobranchia</taxon>
        <taxon>Clavelinidae</taxon>
        <taxon>Clavelina</taxon>
    </lineage>
</organism>
<evidence type="ECO:0000313" key="3">
    <source>
        <dbReference type="Proteomes" id="UP001642483"/>
    </source>
</evidence>
<feature type="transmembrane region" description="Helical" evidence="1">
    <location>
        <begin position="6"/>
        <end position="24"/>
    </location>
</feature>
<reference evidence="2 3" key="1">
    <citation type="submission" date="2024-02" db="EMBL/GenBank/DDBJ databases">
        <authorList>
            <person name="Daric V."/>
            <person name="Darras S."/>
        </authorList>
    </citation>
    <scope>NUCLEOTIDE SEQUENCE [LARGE SCALE GENOMIC DNA]</scope>
</reference>
<proteinExistence type="predicted"/>
<evidence type="ECO:0000256" key="1">
    <source>
        <dbReference type="SAM" id="Phobius"/>
    </source>
</evidence>
<keyword evidence="1" id="KW-0472">Membrane</keyword>
<keyword evidence="3" id="KW-1185">Reference proteome</keyword>
<dbReference type="EMBL" id="CAWYQH010000001">
    <property type="protein sequence ID" value="CAK8671494.1"/>
    <property type="molecule type" value="Genomic_DNA"/>
</dbReference>
<accession>A0ABP0EZ96</accession>
<name>A0ABP0EZ96_CLALP</name>
<comment type="caution">
    <text evidence="2">The sequence shown here is derived from an EMBL/GenBank/DDBJ whole genome shotgun (WGS) entry which is preliminary data.</text>
</comment>
<sequence>MQERKLKYHVFTLIIIIMAVMIATTDGNKTNSTIVDNFQKTDDTLVVNSEKPSANILQLFGTIVCKIFCRRDLTTGNFVPQHCKTYGKWSIGCIICRRFLKCRTGGGGPSPIFLE</sequence>
<keyword evidence="1" id="KW-0812">Transmembrane</keyword>
<keyword evidence="1" id="KW-1133">Transmembrane helix</keyword>
<evidence type="ECO:0000313" key="2">
    <source>
        <dbReference type="EMBL" id="CAK8671494.1"/>
    </source>
</evidence>
<protein>
    <submittedName>
        <fullName evidence="2">Uncharacterized protein</fullName>
    </submittedName>
</protein>
<dbReference type="Proteomes" id="UP001642483">
    <property type="component" value="Unassembled WGS sequence"/>
</dbReference>